<accession>A0A1F6BWX2</accession>
<gene>
    <name evidence="1" type="ORF">A3A21_04215</name>
</gene>
<name>A0A1F6BWX2_9BACT</name>
<sequence>MPTTKARINISVSEETREAIERLAKHEQKPVATKAANLLEFALEIEEDRYFEKLASERERNNVRWLSHEEAWK</sequence>
<comment type="caution">
    <text evidence="1">The sequence shown here is derived from an EMBL/GenBank/DDBJ whole genome shotgun (WGS) entry which is preliminary data.</text>
</comment>
<evidence type="ECO:0000313" key="2">
    <source>
        <dbReference type="Proteomes" id="UP000176996"/>
    </source>
</evidence>
<proteinExistence type="predicted"/>
<reference evidence="1 2" key="1">
    <citation type="journal article" date="2016" name="Nat. Commun.">
        <title>Thousands of microbial genomes shed light on interconnected biogeochemical processes in an aquifer system.</title>
        <authorList>
            <person name="Anantharaman K."/>
            <person name="Brown C.T."/>
            <person name="Hug L.A."/>
            <person name="Sharon I."/>
            <person name="Castelle C.J."/>
            <person name="Probst A.J."/>
            <person name="Thomas B.C."/>
            <person name="Singh A."/>
            <person name="Wilkins M.J."/>
            <person name="Karaoz U."/>
            <person name="Brodie E.L."/>
            <person name="Williams K.H."/>
            <person name="Hubbard S.S."/>
            <person name="Banfield J.F."/>
        </authorList>
    </citation>
    <scope>NUCLEOTIDE SEQUENCE [LARGE SCALE GENOMIC DNA]</scope>
</reference>
<dbReference type="EMBL" id="MFKK01000013">
    <property type="protein sequence ID" value="OGG41323.1"/>
    <property type="molecule type" value="Genomic_DNA"/>
</dbReference>
<dbReference type="AlphaFoldDB" id="A0A1F6BWX2"/>
<organism evidence="1 2">
    <name type="scientific">Candidatus Jorgensenbacteria bacterium RIFCSPLOWO2_01_FULL_45_25b</name>
    <dbReference type="NCBI Taxonomy" id="1798471"/>
    <lineage>
        <taxon>Bacteria</taxon>
        <taxon>Candidatus Joergenseniibacteriota</taxon>
    </lineage>
</organism>
<evidence type="ECO:0000313" key="1">
    <source>
        <dbReference type="EMBL" id="OGG41323.1"/>
    </source>
</evidence>
<protein>
    <submittedName>
        <fullName evidence="1">Uncharacterized protein</fullName>
    </submittedName>
</protein>
<dbReference type="Proteomes" id="UP000176996">
    <property type="component" value="Unassembled WGS sequence"/>
</dbReference>